<organism evidence="2 3">
    <name type="scientific">Trifolium medium</name>
    <dbReference type="NCBI Taxonomy" id="97028"/>
    <lineage>
        <taxon>Eukaryota</taxon>
        <taxon>Viridiplantae</taxon>
        <taxon>Streptophyta</taxon>
        <taxon>Embryophyta</taxon>
        <taxon>Tracheophyta</taxon>
        <taxon>Spermatophyta</taxon>
        <taxon>Magnoliopsida</taxon>
        <taxon>eudicotyledons</taxon>
        <taxon>Gunneridae</taxon>
        <taxon>Pentapetalae</taxon>
        <taxon>rosids</taxon>
        <taxon>fabids</taxon>
        <taxon>Fabales</taxon>
        <taxon>Fabaceae</taxon>
        <taxon>Papilionoideae</taxon>
        <taxon>50 kb inversion clade</taxon>
        <taxon>NPAAA clade</taxon>
        <taxon>Hologalegina</taxon>
        <taxon>IRL clade</taxon>
        <taxon>Trifolieae</taxon>
        <taxon>Trifolium</taxon>
    </lineage>
</organism>
<name>A0A392SFF5_9FABA</name>
<dbReference type="AlphaFoldDB" id="A0A392SFF5"/>
<evidence type="ECO:0000313" key="2">
    <source>
        <dbReference type="EMBL" id="MCI47631.1"/>
    </source>
</evidence>
<dbReference type="EMBL" id="LXQA010374828">
    <property type="protein sequence ID" value="MCI47631.1"/>
    <property type="molecule type" value="Genomic_DNA"/>
</dbReference>
<comment type="caution">
    <text evidence="2">The sequence shown here is derived from an EMBL/GenBank/DDBJ whole genome shotgun (WGS) entry which is preliminary data.</text>
</comment>
<feature type="compositionally biased region" description="Low complexity" evidence="1">
    <location>
        <begin position="21"/>
        <end position="38"/>
    </location>
</feature>
<feature type="non-terminal residue" evidence="2">
    <location>
        <position position="38"/>
    </location>
</feature>
<keyword evidence="3" id="KW-1185">Reference proteome</keyword>
<evidence type="ECO:0000256" key="1">
    <source>
        <dbReference type="SAM" id="MobiDB-lite"/>
    </source>
</evidence>
<proteinExistence type="predicted"/>
<accession>A0A392SFF5</accession>
<sequence length="38" mass="4400">MIKVLSDQLTTLTTRVDDIANNNRNDGNNRNNNNRNRN</sequence>
<feature type="region of interest" description="Disordered" evidence="1">
    <location>
        <begin position="1"/>
        <end position="38"/>
    </location>
</feature>
<evidence type="ECO:0000313" key="3">
    <source>
        <dbReference type="Proteomes" id="UP000265520"/>
    </source>
</evidence>
<protein>
    <submittedName>
        <fullName evidence="2">Uncharacterized protein</fullName>
    </submittedName>
</protein>
<dbReference type="Proteomes" id="UP000265520">
    <property type="component" value="Unassembled WGS sequence"/>
</dbReference>
<reference evidence="2 3" key="1">
    <citation type="journal article" date="2018" name="Front. Plant Sci.">
        <title>Red Clover (Trifolium pratense) and Zigzag Clover (T. medium) - A Picture of Genomic Similarities and Differences.</title>
        <authorList>
            <person name="Dluhosova J."/>
            <person name="Istvanek J."/>
            <person name="Nedelnik J."/>
            <person name="Repkova J."/>
        </authorList>
    </citation>
    <scope>NUCLEOTIDE SEQUENCE [LARGE SCALE GENOMIC DNA]</scope>
    <source>
        <strain evidence="3">cv. 10/8</strain>
        <tissue evidence="2">Leaf</tissue>
    </source>
</reference>